<comment type="pathway">
    <text evidence="4">Pyrimidine metabolism; UMP biosynthesis via de novo pathway; (S)-dihydroorotate from bicarbonate: step 3/3.</text>
</comment>
<dbReference type="GO" id="GO:0008270">
    <property type="term" value="F:zinc ion binding"/>
    <property type="evidence" value="ECO:0007669"/>
    <property type="project" value="UniProtKB-UniRule"/>
</dbReference>
<dbReference type="GO" id="GO:0005737">
    <property type="term" value="C:cytoplasm"/>
    <property type="evidence" value="ECO:0007669"/>
    <property type="project" value="TreeGrafter"/>
</dbReference>
<dbReference type="PROSITE" id="PS00483">
    <property type="entry name" value="DIHYDROOROTASE_2"/>
    <property type="match status" value="1"/>
</dbReference>
<dbReference type="InterPro" id="IPR002195">
    <property type="entry name" value="Dihydroorotase_CS"/>
</dbReference>
<feature type="binding site" evidence="4">
    <location>
        <position position="310"/>
    </location>
    <ligand>
        <name>substrate</name>
    </ligand>
</feature>
<keyword evidence="1 4" id="KW-0479">Metal-binding</keyword>
<name>Q2LGS5_9EURY</name>
<feature type="binding site" evidence="4">
    <location>
        <position position="306"/>
    </location>
    <ligand>
        <name>Zn(2+)</name>
        <dbReference type="ChEBI" id="CHEBI:29105"/>
        <label>1</label>
    </ligand>
</feature>
<dbReference type="InterPro" id="IPR006680">
    <property type="entry name" value="Amidohydro-rel"/>
</dbReference>
<feature type="active site" evidence="4">
    <location>
        <position position="306"/>
    </location>
</feature>
<feature type="binding site" evidence="4">
    <location>
        <position position="179"/>
    </location>
    <ligand>
        <name>Zn(2+)</name>
        <dbReference type="ChEBI" id="CHEBI:29105"/>
        <label>2</label>
    </ligand>
</feature>
<dbReference type="NCBIfam" id="TIGR00857">
    <property type="entry name" value="pyrC_multi"/>
    <property type="match status" value="1"/>
</dbReference>
<gene>
    <name evidence="4" type="primary">pyrC</name>
</gene>
<dbReference type="GO" id="GO:0006145">
    <property type="term" value="P:purine nucleobase catabolic process"/>
    <property type="evidence" value="ECO:0007669"/>
    <property type="project" value="TreeGrafter"/>
</dbReference>
<feature type="binding site" evidence="4">
    <location>
        <position position="145"/>
    </location>
    <ligand>
        <name>Zn(2+)</name>
        <dbReference type="ChEBI" id="CHEBI:29105"/>
        <label>2</label>
    </ligand>
</feature>
<dbReference type="UniPathway" id="UPA00070">
    <property type="reaction ID" value="UER00117"/>
</dbReference>
<keyword evidence="3 4" id="KW-0665">Pyrimidine biosynthesis</keyword>
<dbReference type="InterPro" id="IPR011059">
    <property type="entry name" value="Metal-dep_hydrolase_composite"/>
</dbReference>
<dbReference type="Pfam" id="PF01979">
    <property type="entry name" value="Amidohydro_1"/>
    <property type="match status" value="1"/>
</dbReference>
<dbReference type="PANTHER" id="PTHR43668">
    <property type="entry name" value="ALLANTOINASE"/>
    <property type="match status" value="1"/>
</dbReference>
<evidence type="ECO:0000313" key="6">
    <source>
        <dbReference type="EMBL" id="ABC70118.1"/>
    </source>
</evidence>
<dbReference type="PROSITE" id="PS00482">
    <property type="entry name" value="DIHYDROOROTASE_1"/>
    <property type="match status" value="1"/>
</dbReference>
<comment type="catalytic activity">
    <reaction evidence="4">
        <text>(S)-dihydroorotate + H2O = N-carbamoyl-L-aspartate + H(+)</text>
        <dbReference type="Rhea" id="RHEA:24296"/>
        <dbReference type="ChEBI" id="CHEBI:15377"/>
        <dbReference type="ChEBI" id="CHEBI:15378"/>
        <dbReference type="ChEBI" id="CHEBI:30864"/>
        <dbReference type="ChEBI" id="CHEBI:32814"/>
        <dbReference type="EC" id="3.5.2.3"/>
    </reaction>
</comment>
<reference evidence="6" key="1">
    <citation type="submission" date="2005-12" db="EMBL/GenBank/DDBJ databases">
        <title>Environmental genomics of 'Haloquadratum walsbyi' in a saltern crystallizer indicates a large pool of accessory genes in an otherwise coherent species.</title>
        <authorList>
            <person name="Legault B.A."/>
            <person name="Lopez-Lopez A."/>
            <person name="Alba-Casado J.C."/>
            <person name="Doolittle F.W."/>
            <person name="Bolhuis H."/>
            <person name="Rodriguez-Valera F."/>
            <person name="Papke T.R."/>
        </authorList>
    </citation>
    <scope>NUCLEOTIDE SEQUENCE</scope>
</reference>
<feature type="binding site" evidence="4">
    <location>
        <position position="145"/>
    </location>
    <ligand>
        <name>Zn(2+)</name>
        <dbReference type="ChEBI" id="CHEBI:29105"/>
        <label>1</label>
    </ligand>
</feature>
<dbReference type="SUPFAM" id="SSF51338">
    <property type="entry name" value="Composite domain of metallo-dependent hydrolases"/>
    <property type="match status" value="1"/>
</dbReference>
<keyword evidence="4" id="KW-0862">Zinc</keyword>
<comment type="cofactor">
    <cofactor evidence="4">
        <name>Zn(2+)</name>
        <dbReference type="ChEBI" id="CHEBI:29105"/>
    </cofactor>
    <text evidence="4">Binds 2 Zn(2+) ions per subunit.</text>
</comment>
<feature type="binding site" evidence="4">
    <location>
        <position position="61"/>
    </location>
    <ligand>
        <name>Zn(2+)</name>
        <dbReference type="ChEBI" id="CHEBI:29105"/>
        <label>1</label>
    </ligand>
</feature>
<feature type="binding site" evidence="4">
    <location>
        <position position="63"/>
    </location>
    <ligand>
        <name>Zn(2+)</name>
        <dbReference type="ChEBI" id="CHEBI:29105"/>
        <label>1</label>
    </ligand>
</feature>
<dbReference type="EC" id="3.5.2.3" evidence="4"/>
<sequence>MGEIIMPSVFKSARLPDGRIRDVRVTDETITAVSDSISPTSDETVFDARGMLLFPGAIDVHVHFREPGGEHKETWKTGSQSAAAGGVTTVVDQPNTNPPTTTKTAYTSKAALAADSVVDYGINGGVTPDWNPDTLLECPLLALGEVFLADSTGKMGIDETLFRQALIRAAKTEIPVTIHAEDAAQFNTDIYGHESGGTGTDAAVDIWSQYRSATAEIKAIERAIEIATEVGADIHIAHTSTPAGVDAATASNVTCEVTPHHLFLSRDNAAKLGTYGRMNPPLRSEARRKELWDRLIAGDIDMIATDHAPHTYDEKAASLWDAPSGVPGVETMLPLLFERARRDEISYERIRDVTARNPASRFGLNNKGHIAVGYDADLILIDPTATQTIKGDILHSKCTWTPFDGMNGIFPELTMVRGTVVYDGESFGPTVGMNVTTSE</sequence>
<evidence type="ECO:0000256" key="2">
    <source>
        <dbReference type="ARBA" id="ARBA00022801"/>
    </source>
</evidence>
<feature type="binding site" evidence="4">
    <location>
        <position position="95"/>
    </location>
    <ligand>
        <name>substrate</name>
    </ligand>
</feature>
<dbReference type="HAMAP" id="MF_00220_A">
    <property type="entry name" value="PyrC_classI_A"/>
    <property type="match status" value="1"/>
</dbReference>
<dbReference type="InterPro" id="IPR050138">
    <property type="entry name" value="DHOase/Allantoinase_Hydrolase"/>
</dbReference>
<keyword evidence="2 4" id="KW-0378">Hydrolase</keyword>
<dbReference type="InterPro" id="IPR032466">
    <property type="entry name" value="Metal_Hydrolase"/>
</dbReference>
<comment type="similarity">
    <text evidence="4">Belongs to the metallo-dependent hydrolases superfamily. DHOase family. Class I DHOase subfamily.</text>
</comment>
<organism evidence="6">
    <name type="scientific">Haloquadratum walsbyi</name>
    <dbReference type="NCBI Taxonomy" id="293091"/>
    <lineage>
        <taxon>Archaea</taxon>
        <taxon>Methanobacteriati</taxon>
        <taxon>Methanobacteriota</taxon>
        <taxon>Stenosarchaea group</taxon>
        <taxon>Halobacteria</taxon>
        <taxon>Halobacteriales</taxon>
        <taxon>Haloferacaceae</taxon>
        <taxon>Haloquadratum</taxon>
    </lineage>
</organism>
<evidence type="ECO:0000259" key="5">
    <source>
        <dbReference type="Pfam" id="PF01979"/>
    </source>
</evidence>
<dbReference type="NCBIfam" id="NF002668">
    <property type="entry name" value="PRK02382.1"/>
    <property type="match status" value="1"/>
</dbReference>
<comment type="caution">
    <text evidence="4">Lacks conserved residue(s) required for the propagation of feature annotation.</text>
</comment>
<dbReference type="GO" id="GO:0044205">
    <property type="term" value="P:'de novo' UMP biosynthetic process"/>
    <property type="evidence" value="ECO:0007669"/>
    <property type="project" value="UniProtKB-UniRule"/>
</dbReference>
<dbReference type="InterPro" id="IPR004722">
    <property type="entry name" value="DHOase"/>
</dbReference>
<comment type="function">
    <text evidence="4">Catalyzes the reversible cyclization of carbamoyl aspartate to dihydroorotate.</text>
</comment>
<feature type="binding site" evidence="4">
    <location>
        <position position="238"/>
    </location>
    <ligand>
        <name>Zn(2+)</name>
        <dbReference type="ChEBI" id="CHEBI:29105"/>
        <label>2</label>
    </ligand>
</feature>
<dbReference type="AlphaFoldDB" id="Q2LGS5"/>
<evidence type="ECO:0000256" key="3">
    <source>
        <dbReference type="ARBA" id="ARBA00022975"/>
    </source>
</evidence>
<proteinExistence type="inferred from homology"/>
<feature type="domain" description="Amidohydrolase-related" evidence="5">
    <location>
        <begin position="53"/>
        <end position="420"/>
    </location>
</feature>
<dbReference type="SUPFAM" id="SSF51556">
    <property type="entry name" value="Metallo-dependent hydrolases"/>
    <property type="match status" value="1"/>
</dbReference>
<dbReference type="EMBL" id="DQ314494">
    <property type="protein sequence ID" value="ABC70118.1"/>
    <property type="molecule type" value="Genomic_DNA"/>
</dbReference>
<dbReference type="GO" id="GO:0004151">
    <property type="term" value="F:dihydroorotase activity"/>
    <property type="evidence" value="ECO:0007669"/>
    <property type="project" value="UniProtKB-UniRule"/>
</dbReference>
<dbReference type="CDD" id="cd01318">
    <property type="entry name" value="DHOase_IIb"/>
    <property type="match status" value="1"/>
</dbReference>
<evidence type="ECO:0000256" key="1">
    <source>
        <dbReference type="ARBA" id="ARBA00022723"/>
    </source>
</evidence>
<accession>Q2LGS5</accession>
<dbReference type="PANTHER" id="PTHR43668:SF2">
    <property type="entry name" value="ALLANTOINASE"/>
    <property type="match status" value="1"/>
</dbReference>
<dbReference type="GO" id="GO:0004038">
    <property type="term" value="F:allantoinase activity"/>
    <property type="evidence" value="ECO:0007669"/>
    <property type="project" value="TreeGrafter"/>
</dbReference>
<protein>
    <recommendedName>
        <fullName evidence="4">Dihydroorotase</fullName>
        <shortName evidence="4">DHOase</shortName>
        <ecNumber evidence="4">3.5.2.3</ecNumber>
    </recommendedName>
</protein>
<feature type="binding site" evidence="4">
    <location>
        <begin position="63"/>
        <end position="65"/>
    </location>
    <ligand>
        <name>substrate</name>
    </ligand>
</feature>
<evidence type="ECO:0000256" key="4">
    <source>
        <dbReference type="HAMAP-Rule" id="MF_00220"/>
    </source>
</evidence>
<dbReference type="Gene3D" id="3.20.20.140">
    <property type="entry name" value="Metal-dependent hydrolases"/>
    <property type="match status" value="1"/>
</dbReference>